<dbReference type="RefSeq" id="WP_005869033.1">
    <property type="nucleotide sequence ID" value="NZ_AKFS01000103.1"/>
</dbReference>
<evidence type="ECO:0000259" key="4">
    <source>
        <dbReference type="Pfam" id="PF01648"/>
    </source>
</evidence>
<feature type="domain" description="4'-phosphopantetheinyl transferase" evidence="4">
    <location>
        <begin position="4"/>
        <end position="115"/>
    </location>
</feature>
<dbReference type="EMBL" id="AKFS01000103">
    <property type="protein sequence ID" value="EJF47098.1"/>
    <property type="molecule type" value="Genomic_DNA"/>
</dbReference>
<dbReference type="Gene3D" id="3.90.470.20">
    <property type="entry name" value="4'-phosphopantetheinyl transferase domain"/>
    <property type="match status" value="1"/>
</dbReference>
<dbReference type="InterPro" id="IPR004568">
    <property type="entry name" value="Ppantetheine-prot_Trfase_dom"/>
</dbReference>
<dbReference type="PATRIC" id="fig|1125717.3.peg.688"/>
<name>J1HND1_9ACTO</name>
<keyword evidence="3" id="KW-0460">Magnesium</keyword>
<dbReference type="AlphaFoldDB" id="J1HND1"/>
<evidence type="ECO:0000313" key="6">
    <source>
        <dbReference type="Proteomes" id="UP000004578"/>
    </source>
</evidence>
<organism evidence="5 6">
    <name type="scientific">Schaalia georgiae F0490</name>
    <dbReference type="NCBI Taxonomy" id="1125717"/>
    <lineage>
        <taxon>Bacteria</taxon>
        <taxon>Bacillati</taxon>
        <taxon>Actinomycetota</taxon>
        <taxon>Actinomycetes</taxon>
        <taxon>Actinomycetales</taxon>
        <taxon>Actinomycetaceae</taxon>
        <taxon>Schaalia</taxon>
    </lineage>
</organism>
<evidence type="ECO:0000256" key="2">
    <source>
        <dbReference type="ARBA" id="ARBA00022723"/>
    </source>
</evidence>
<keyword evidence="6" id="KW-1185">Reference proteome</keyword>
<evidence type="ECO:0000256" key="1">
    <source>
        <dbReference type="ARBA" id="ARBA00022679"/>
    </source>
</evidence>
<dbReference type="InterPro" id="IPR008278">
    <property type="entry name" value="4-PPantetheinyl_Trfase_dom"/>
</dbReference>
<evidence type="ECO:0000313" key="5">
    <source>
        <dbReference type="EMBL" id="EJF47098.1"/>
    </source>
</evidence>
<dbReference type="GO" id="GO:0008897">
    <property type="term" value="F:holo-[acyl-carrier-protein] synthase activity"/>
    <property type="evidence" value="ECO:0007669"/>
    <property type="project" value="InterPro"/>
</dbReference>
<dbReference type="GO" id="GO:0000287">
    <property type="term" value="F:magnesium ion binding"/>
    <property type="evidence" value="ECO:0007669"/>
    <property type="project" value="InterPro"/>
</dbReference>
<dbReference type="OrthoDB" id="517356at2"/>
<keyword evidence="2" id="KW-0479">Metal-binding</keyword>
<accession>J1HND1</accession>
<gene>
    <name evidence="5" type="ORF">HMPREF1317_1356</name>
</gene>
<dbReference type="SUPFAM" id="SSF56214">
    <property type="entry name" value="4'-phosphopantetheinyl transferase"/>
    <property type="match status" value="1"/>
</dbReference>
<protein>
    <submittedName>
        <fullName evidence="5">4'-phosphopantetheinyl transferase family protein</fullName>
    </submittedName>
</protein>
<comment type="caution">
    <text evidence="5">The sequence shown here is derived from an EMBL/GenBank/DDBJ whole genome shotgun (WGS) entry which is preliminary data.</text>
</comment>
<dbReference type="Pfam" id="PF01648">
    <property type="entry name" value="ACPS"/>
    <property type="match status" value="1"/>
</dbReference>
<sequence>MARGLGVDLVHLPAFAEQVDQPGSRFLQGVLTPREARRVRARAAATCPADPSSALARHTGGLWAAKEAFVKAWSAALYASPPPVDPQDVDWREIEVVFDAWDRPALRLHGRIDREYAASFDGPCPGLLVSISHDGDYAIAEVLIS</sequence>
<keyword evidence="1 5" id="KW-0808">Transferase</keyword>
<proteinExistence type="predicted"/>
<dbReference type="NCBIfam" id="TIGR00556">
    <property type="entry name" value="pantethn_trn"/>
    <property type="match status" value="1"/>
</dbReference>
<evidence type="ECO:0000256" key="3">
    <source>
        <dbReference type="ARBA" id="ARBA00022842"/>
    </source>
</evidence>
<dbReference type="Proteomes" id="UP000004578">
    <property type="component" value="Unassembled WGS sequence"/>
</dbReference>
<reference evidence="5 6" key="1">
    <citation type="submission" date="2012-05" db="EMBL/GenBank/DDBJ databases">
        <authorList>
            <person name="Harkins D.M."/>
            <person name="Madupu R."/>
            <person name="Durkin A.S."/>
            <person name="Torralba M."/>
            <person name="Methe B."/>
            <person name="Sutton G.G."/>
            <person name="Nelson K.E."/>
        </authorList>
    </citation>
    <scope>NUCLEOTIDE SEQUENCE [LARGE SCALE GENOMIC DNA]</scope>
    <source>
        <strain evidence="5 6">F0490</strain>
    </source>
</reference>
<dbReference type="GO" id="GO:0006633">
    <property type="term" value="P:fatty acid biosynthetic process"/>
    <property type="evidence" value="ECO:0007669"/>
    <property type="project" value="InterPro"/>
</dbReference>
<dbReference type="InterPro" id="IPR037143">
    <property type="entry name" value="4-PPantetheinyl_Trfase_dom_sf"/>
</dbReference>